<comment type="caution">
    <text evidence="1">The sequence shown here is derived from an EMBL/GenBank/DDBJ whole genome shotgun (WGS) entry which is preliminary data.</text>
</comment>
<evidence type="ECO:0000313" key="1">
    <source>
        <dbReference type="EMBL" id="KAK2090197.1"/>
    </source>
</evidence>
<gene>
    <name evidence="1" type="ORF">P7K49_031453</name>
</gene>
<accession>A0ABQ9TZG2</accession>
<sequence>MSFVSTFSGPYRIIASSHWCRRGDKGPPGMTVTEQEMLLHIRTAVVEKLKN</sequence>
<dbReference type="EMBL" id="JASSZA010000017">
    <property type="protein sequence ID" value="KAK2090197.1"/>
    <property type="molecule type" value="Genomic_DNA"/>
</dbReference>
<keyword evidence="2" id="KW-1185">Reference proteome</keyword>
<protein>
    <submittedName>
        <fullName evidence="1">Uncharacterized protein</fullName>
    </submittedName>
</protein>
<evidence type="ECO:0000313" key="2">
    <source>
        <dbReference type="Proteomes" id="UP001266305"/>
    </source>
</evidence>
<name>A0ABQ9TZG2_SAGOE</name>
<feature type="non-terminal residue" evidence="1">
    <location>
        <position position="51"/>
    </location>
</feature>
<reference evidence="1 2" key="1">
    <citation type="submission" date="2023-05" db="EMBL/GenBank/DDBJ databases">
        <title>B98-5 Cell Line De Novo Hybrid Assembly: An Optical Mapping Approach.</title>
        <authorList>
            <person name="Kananen K."/>
            <person name="Auerbach J.A."/>
            <person name="Kautto E."/>
            <person name="Blachly J.S."/>
        </authorList>
    </citation>
    <scope>NUCLEOTIDE SEQUENCE [LARGE SCALE GENOMIC DNA]</scope>
    <source>
        <strain evidence="1">B95-8</strain>
        <tissue evidence="1">Cell line</tissue>
    </source>
</reference>
<proteinExistence type="predicted"/>
<dbReference type="Proteomes" id="UP001266305">
    <property type="component" value="Unassembled WGS sequence"/>
</dbReference>
<organism evidence="1 2">
    <name type="scientific">Saguinus oedipus</name>
    <name type="common">Cotton-top tamarin</name>
    <name type="synonym">Oedipomidas oedipus</name>
    <dbReference type="NCBI Taxonomy" id="9490"/>
    <lineage>
        <taxon>Eukaryota</taxon>
        <taxon>Metazoa</taxon>
        <taxon>Chordata</taxon>
        <taxon>Craniata</taxon>
        <taxon>Vertebrata</taxon>
        <taxon>Euteleostomi</taxon>
        <taxon>Mammalia</taxon>
        <taxon>Eutheria</taxon>
        <taxon>Euarchontoglires</taxon>
        <taxon>Primates</taxon>
        <taxon>Haplorrhini</taxon>
        <taxon>Platyrrhini</taxon>
        <taxon>Cebidae</taxon>
        <taxon>Callitrichinae</taxon>
        <taxon>Saguinus</taxon>
    </lineage>
</organism>